<dbReference type="CDD" id="cd00202">
    <property type="entry name" value="ZnF_GATA"/>
    <property type="match status" value="1"/>
</dbReference>
<feature type="region of interest" description="Disordered" evidence="7">
    <location>
        <begin position="653"/>
        <end position="734"/>
    </location>
</feature>
<dbReference type="GO" id="GO:0005634">
    <property type="term" value="C:nucleus"/>
    <property type="evidence" value="ECO:0007669"/>
    <property type="project" value="UniProtKB-SubCell"/>
</dbReference>
<reference evidence="9 10" key="1">
    <citation type="journal article" date="2011" name="Proc. Natl. Acad. Sci. U.S.A.">
        <title>Evolutionary erosion of yeast sex chromosomes by mating-type switching accidents.</title>
        <authorList>
            <person name="Gordon J.L."/>
            <person name="Armisen D."/>
            <person name="Proux-Wera E."/>
            <person name="Oheigeartaigh S.S."/>
            <person name="Byrne K.P."/>
            <person name="Wolfe K.H."/>
        </authorList>
    </citation>
    <scope>NUCLEOTIDE SEQUENCE [LARGE SCALE GENOMIC DNA]</scope>
    <source>
        <strain evidence="10">ATCC 76901 / BCRC 22586 / CBS 4309 / NBRC 1992 / NRRL Y-12630</strain>
    </source>
</reference>
<dbReference type="PANTHER" id="PTHR10071:SF281">
    <property type="entry name" value="BOX A-BINDING FACTOR-RELATED"/>
    <property type="match status" value="1"/>
</dbReference>
<feature type="compositionally biased region" description="Low complexity" evidence="7">
    <location>
        <begin position="204"/>
        <end position="220"/>
    </location>
</feature>
<keyword evidence="10" id="KW-1185">Reference proteome</keyword>
<dbReference type="GO" id="GO:0000122">
    <property type="term" value="P:negative regulation of transcription by RNA polymerase II"/>
    <property type="evidence" value="ECO:0007669"/>
    <property type="project" value="TreeGrafter"/>
</dbReference>
<comment type="subcellular location">
    <subcellularLocation>
        <location evidence="1">Nucleus</location>
    </subcellularLocation>
</comment>
<feature type="compositionally biased region" description="Polar residues" evidence="7">
    <location>
        <begin position="700"/>
        <end position="734"/>
    </location>
</feature>
<dbReference type="Proteomes" id="UP000001640">
    <property type="component" value="Chromosome 6"/>
</dbReference>
<feature type="compositionally biased region" description="Low complexity" evidence="7">
    <location>
        <begin position="491"/>
        <end position="507"/>
    </location>
</feature>
<dbReference type="AlphaFoldDB" id="G0VH95"/>
<dbReference type="OMA" id="IAQLWDF"/>
<evidence type="ECO:0000313" key="9">
    <source>
        <dbReference type="EMBL" id="CCC70868.1"/>
    </source>
</evidence>
<dbReference type="FunCoup" id="G0VH95">
    <property type="interactions" value="1608"/>
</dbReference>
<dbReference type="Pfam" id="PF00320">
    <property type="entry name" value="GATA"/>
    <property type="match status" value="1"/>
</dbReference>
<dbReference type="GO" id="GO:0045944">
    <property type="term" value="P:positive regulation of transcription by RNA polymerase II"/>
    <property type="evidence" value="ECO:0007669"/>
    <property type="project" value="EnsemblFungi"/>
</dbReference>
<evidence type="ECO:0000256" key="5">
    <source>
        <dbReference type="ARBA" id="ARBA00023242"/>
    </source>
</evidence>
<evidence type="ECO:0000259" key="8">
    <source>
        <dbReference type="PROSITE" id="PS50114"/>
    </source>
</evidence>
<feature type="compositionally biased region" description="Low complexity" evidence="7">
    <location>
        <begin position="595"/>
        <end position="613"/>
    </location>
</feature>
<keyword evidence="5" id="KW-0539">Nucleus</keyword>
<dbReference type="EMBL" id="HE576757">
    <property type="protein sequence ID" value="CCC70868.1"/>
    <property type="molecule type" value="Genomic_DNA"/>
</dbReference>
<dbReference type="GO" id="GO:0000981">
    <property type="term" value="F:DNA-binding transcription factor activity, RNA polymerase II-specific"/>
    <property type="evidence" value="ECO:0007669"/>
    <property type="project" value="TreeGrafter"/>
</dbReference>
<organism evidence="9 10">
    <name type="scientific">Naumovozyma castellii</name>
    <name type="common">Yeast</name>
    <name type="synonym">Saccharomyces castellii</name>
    <dbReference type="NCBI Taxonomy" id="27288"/>
    <lineage>
        <taxon>Eukaryota</taxon>
        <taxon>Fungi</taxon>
        <taxon>Dikarya</taxon>
        <taxon>Ascomycota</taxon>
        <taxon>Saccharomycotina</taxon>
        <taxon>Saccharomycetes</taxon>
        <taxon>Saccharomycetales</taxon>
        <taxon>Saccharomycetaceae</taxon>
        <taxon>Naumovozyma</taxon>
    </lineage>
</organism>
<keyword evidence="3 6" id="KW-0863">Zinc-finger</keyword>
<feature type="domain" description="GATA-type" evidence="8">
    <location>
        <begin position="301"/>
        <end position="354"/>
    </location>
</feature>
<feature type="region of interest" description="Disordered" evidence="7">
    <location>
        <begin position="558"/>
        <end position="641"/>
    </location>
</feature>
<dbReference type="PROSITE" id="PS00344">
    <property type="entry name" value="GATA_ZN_FINGER_1"/>
    <property type="match status" value="1"/>
</dbReference>
<dbReference type="PANTHER" id="PTHR10071">
    <property type="entry name" value="TRANSCRIPTION FACTOR GATA FAMILY MEMBER"/>
    <property type="match status" value="1"/>
</dbReference>
<feature type="region of interest" description="Disordered" evidence="7">
    <location>
        <begin position="471"/>
        <end position="543"/>
    </location>
</feature>
<dbReference type="InterPro" id="IPR039355">
    <property type="entry name" value="Transcription_factor_GATA"/>
</dbReference>
<evidence type="ECO:0000256" key="4">
    <source>
        <dbReference type="ARBA" id="ARBA00022833"/>
    </source>
</evidence>
<dbReference type="PROSITE" id="PS50114">
    <property type="entry name" value="GATA_ZN_FINGER_2"/>
    <property type="match status" value="1"/>
</dbReference>
<dbReference type="HOGENOM" id="CLU_022036_0_0_1"/>
<evidence type="ECO:0000256" key="6">
    <source>
        <dbReference type="PROSITE-ProRule" id="PRU00094"/>
    </source>
</evidence>
<dbReference type="eggNOG" id="KOG1601">
    <property type="taxonomic scope" value="Eukaryota"/>
</dbReference>
<evidence type="ECO:0000256" key="1">
    <source>
        <dbReference type="ARBA" id="ARBA00004123"/>
    </source>
</evidence>
<dbReference type="GO" id="GO:0000978">
    <property type="term" value="F:RNA polymerase II cis-regulatory region sequence-specific DNA binding"/>
    <property type="evidence" value="ECO:0007669"/>
    <property type="project" value="EnsemblFungi"/>
</dbReference>
<dbReference type="STRING" id="1064592.G0VH95"/>
<feature type="compositionally biased region" description="Low complexity" evidence="7">
    <location>
        <begin position="671"/>
        <end position="686"/>
    </location>
</feature>
<feature type="compositionally biased region" description="Polar residues" evidence="7">
    <location>
        <begin position="471"/>
        <end position="484"/>
    </location>
</feature>
<dbReference type="InterPro" id="IPR000679">
    <property type="entry name" value="Znf_GATA"/>
</dbReference>
<feature type="region of interest" description="Disordered" evidence="7">
    <location>
        <begin position="204"/>
        <end position="231"/>
    </location>
</feature>
<proteinExistence type="predicted"/>
<evidence type="ECO:0000256" key="3">
    <source>
        <dbReference type="ARBA" id="ARBA00022771"/>
    </source>
</evidence>
<keyword evidence="4" id="KW-0862">Zinc</keyword>
<dbReference type="FunFam" id="3.30.50.10:FF:000007">
    <property type="entry name" value="Nitrogen regulatory AreA, N-terminal"/>
    <property type="match status" value="1"/>
</dbReference>
<feature type="compositionally biased region" description="Low complexity" evidence="7">
    <location>
        <begin position="623"/>
        <end position="634"/>
    </location>
</feature>
<dbReference type="GeneID" id="96904514"/>
<feature type="compositionally biased region" description="Polar residues" evidence="7">
    <location>
        <begin position="558"/>
        <end position="569"/>
    </location>
</feature>
<keyword evidence="2" id="KW-0479">Metal-binding</keyword>
<dbReference type="Gene3D" id="3.30.50.10">
    <property type="entry name" value="Erythroid Transcription Factor GATA-1, subunit A"/>
    <property type="match status" value="1"/>
</dbReference>
<protein>
    <recommendedName>
        <fullName evidence="8">GATA-type domain-containing protein</fullName>
    </recommendedName>
</protein>
<evidence type="ECO:0000313" key="10">
    <source>
        <dbReference type="Proteomes" id="UP000001640"/>
    </source>
</evidence>
<dbReference type="GO" id="GO:0008270">
    <property type="term" value="F:zinc ion binding"/>
    <property type="evidence" value="ECO:0007669"/>
    <property type="project" value="UniProtKB-KW"/>
</dbReference>
<dbReference type="InParanoid" id="G0VH95"/>
<sequence>MPTGKNSKLYDIFNHSTENDGNNNINEGAHWTGQQEATFPPANPGNTFDTMLEVLPDDISFNSFFPPTQTNNNNNNNNSNEFGHEFVPMKMGMNDFSSVFDQISEENNNNTGATIQPIDIMNQQNGEIAQLWDFNVDTLNMTPSNSSDSATISAPNSYNSEIGSVPLHGTTPLKNTLFSNSLVNNFHQFNNNSHNHQQFNNNYNTASPNMNITSHNNNNNTPPVFKPRSASITKRPSFTSNAQFNKQQFQNEDNALPLTTNNAIRKNSMSRQISSSSLSTYKKDIPSSTSIISNQNNSLNKKPIIQCFNCKTFKTPLWRRDPQGNTLCNACGLFQKLHGTMRPLSLKSDVIKKRNTRKRTKKKMLNENENNSKPINNILPINTYNLPTNNNSNTHTRGHINIPLQIYPNNHSQHSNATNKLLQSNKKTSESTTMTTVNTNVVAELNPTPRLGLNLSNSLKPQSATSLSNLTLNMHSGNNLNNVQSKKSRRSSTSSNNSSSSRTSGRSMVPILPKPSPSSIPSPQFNSSSNQPPPISATNSAVSSPRYINSSNIISNSPLQQGFFSTSTGRPGVSIPRRKLSRNPSYSSSFMAASLQQLQQQKQQQVKSLKQGQESTGSTITMPNSWNSNSNPSSIPKQHNFELFNNSNNTTILESTVEPPSRPESRKSHTSLLSQQLQKNSSSQSSENGVIHSPEDIISRPNTNKSNDSSESMLQTPRDSISSRSSFNGDPLNINDNIFSNRTYTDSLQQQRRFQQRNEENMNFIARNNGNIINGRMTTGDILMNSSSTITTPAPDGQPRQLDSVKETETGRNGNANTNIADELDWLKFGM</sequence>
<reference key="2">
    <citation type="submission" date="2011-08" db="EMBL/GenBank/DDBJ databases">
        <title>Genome sequence of Naumovozyma castellii.</title>
        <authorList>
            <person name="Gordon J.L."/>
            <person name="Armisen D."/>
            <person name="Proux-Wera E."/>
            <person name="OhEigeartaigh S.S."/>
            <person name="Byrne K.P."/>
            <person name="Wolfe K.H."/>
        </authorList>
    </citation>
    <scope>NUCLEOTIDE SEQUENCE</scope>
    <source>
        <strain>Type strain:CBS 4309</strain>
    </source>
</reference>
<name>G0VH95_NAUCA</name>
<dbReference type="PRINTS" id="PR00619">
    <property type="entry name" value="GATAZNFINGER"/>
</dbReference>
<dbReference type="SUPFAM" id="SSF57716">
    <property type="entry name" value="Glucocorticoid receptor-like (DNA-binding domain)"/>
    <property type="match status" value="1"/>
</dbReference>
<evidence type="ECO:0000256" key="7">
    <source>
        <dbReference type="SAM" id="MobiDB-lite"/>
    </source>
</evidence>
<gene>
    <name evidence="9" type="primary">NCAS0F03840</name>
    <name evidence="9" type="ordered locus">NCAS_0F03840</name>
</gene>
<dbReference type="GO" id="GO:0005829">
    <property type="term" value="C:cytosol"/>
    <property type="evidence" value="ECO:0007669"/>
    <property type="project" value="EnsemblFungi"/>
</dbReference>
<dbReference type="SMART" id="SM00401">
    <property type="entry name" value="ZnF_GATA"/>
    <property type="match status" value="1"/>
</dbReference>
<feature type="compositionally biased region" description="Low complexity" evidence="7">
    <location>
        <begin position="521"/>
        <end position="530"/>
    </location>
</feature>
<dbReference type="KEGG" id="ncs:NCAS_0F03840"/>
<dbReference type="RefSeq" id="XP_003677221.1">
    <property type="nucleotide sequence ID" value="XM_003677173.1"/>
</dbReference>
<feature type="compositionally biased region" description="Polar residues" evidence="7">
    <location>
        <begin position="582"/>
        <end position="591"/>
    </location>
</feature>
<accession>G0VH95</accession>
<evidence type="ECO:0000256" key="2">
    <source>
        <dbReference type="ARBA" id="ARBA00022723"/>
    </source>
</evidence>
<dbReference type="InterPro" id="IPR013088">
    <property type="entry name" value="Znf_NHR/GATA"/>
</dbReference>
<dbReference type="OrthoDB" id="515401at2759"/>